<sequence length="150" mass="16678">MVMPLLPIRPEIQKLVVCILAVVRCAVVTKVTGLTGPPRKTPILRRSLYNPRIPKTRLKWTTYLPGTLPPSYGRSASSEKANVARAAGNSVAAARAPMTEDKFRAAERMGWRPPRPTGVSQSPRRDDSQNNSYCENCCVFGHYKANRWQG</sequence>
<reference evidence="2" key="1">
    <citation type="submission" date="2021-01" db="EMBL/GenBank/DDBJ databases">
        <title>Phytophthora aleatoria, a newly-described species from Pinus radiata is distinct from Phytophthora cactorum isolates based on comparative genomics.</title>
        <authorList>
            <person name="Mcdougal R."/>
            <person name="Panda P."/>
            <person name="Williams N."/>
            <person name="Studholme D.J."/>
        </authorList>
    </citation>
    <scope>NUCLEOTIDE SEQUENCE</scope>
    <source>
        <strain evidence="2">NZFS 4037</strain>
    </source>
</reference>
<keyword evidence="3" id="KW-1185">Reference proteome</keyword>
<dbReference type="EMBL" id="JAENGY010000634">
    <property type="protein sequence ID" value="KAG6959072.1"/>
    <property type="molecule type" value="Genomic_DNA"/>
</dbReference>
<feature type="region of interest" description="Disordered" evidence="1">
    <location>
        <begin position="69"/>
        <end position="129"/>
    </location>
</feature>
<dbReference type="AlphaFoldDB" id="A0A8J5IEU4"/>
<gene>
    <name evidence="2" type="ORF">JG688_00010243</name>
</gene>
<accession>A0A8J5IEU4</accession>
<feature type="compositionally biased region" description="Basic and acidic residues" evidence="1">
    <location>
        <begin position="98"/>
        <end position="110"/>
    </location>
</feature>
<evidence type="ECO:0000256" key="1">
    <source>
        <dbReference type="SAM" id="MobiDB-lite"/>
    </source>
</evidence>
<evidence type="ECO:0000313" key="3">
    <source>
        <dbReference type="Proteomes" id="UP000709295"/>
    </source>
</evidence>
<name>A0A8J5IEU4_9STRA</name>
<protein>
    <submittedName>
        <fullName evidence="2">Uncharacterized protein</fullName>
    </submittedName>
</protein>
<dbReference type="Proteomes" id="UP000709295">
    <property type="component" value="Unassembled WGS sequence"/>
</dbReference>
<feature type="compositionally biased region" description="Low complexity" evidence="1">
    <location>
        <begin position="81"/>
        <end position="96"/>
    </location>
</feature>
<comment type="caution">
    <text evidence="2">The sequence shown here is derived from an EMBL/GenBank/DDBJ whole genome shotgun (WGS) entry which is preliminary data.</text>
</comment>
<proteinExistence type="predicted"/>
<organism evidence="2 3">
    <name type="scientific">Phytophthora aleatoria</name>
    <dbReference type="NCBI Taxonomy" id="2496075"/>
    <lineage>
        <taxon>Eukaryota</taxon>
        <taxon>Sar</taxon>
        <taxon>Stramenopiles</taxon>
        <taxon>Oomycota</taxon>
        <taxon>Peronosporomycetes</taxon>
        <taxon>Peronosporales</taxon>
        <taxon>Peronosporaceae</taxon>
        <taxon>Phytophthora</taxon>
    </lineage>
</organism>
<evidence type="ECO:0000313" key="2">
    <source>
        <dbReference type="EMBL" id="KAG6959072.1"/>
    </source>
</evidence>